<dbReference type="Gene3D" id="3.40.50.300">
    <property type="entry name" value="P-loop containing nucleotide triphosphate hydrolases"/>
    <property type="match status" value="2"/>
</dbReference>
<evidence type="ECO:0000256" key="3">
    <source>
        <dbReference type="ARBA" id="ARBA00022741"/>
    </source>
</evidence>
<dbReference type="InterPro" id="IPR001650">
    <property type="entry name" value="Helicase_C-like"/>
</dbReference>
<comment type="catalytic activity">
    <reaction evidence="10">
        <text>Couples ATP hydrolysis with the unwinding of duplex DNA by translocating in the 3'-5' direction.</text>
        <dbReference type="EC" id="5.6.2.4"/>
    </reaction>
</comment>
<sequence length="1627" mass="180465">MSESGVSIRIFLPVGTRTAKPSRSTEDIYRLQTDDFDEPEALEVFYDDGRGGTVREVRGNNRCQIVFIDPIYAERRPRICVSIDGIQASPVMHLSHLRARDAQHDFLPHPQGCTKNGVVQLLSRQSGRDIGEVQISVYYKELTTLKEQLYQQARIASIRGFGAFGGIIVNVTSVKKFVGNHVTTKAVTERITMFAVQHHNHHHTTNSSRRHQRHRDHRKRGAVVQENCARRPDGCPSLTATATATITSTSTTTTTSSSSSSSSSTTTTTATTAATAITATLDHPHWHHHDYSVHPRLIMILIISMLSTLCLYQNLHTLAIIINIIMIVVTTIVITVMIIIIIIITTIITVITISITTITIISILIIVIITIVMVANIITFITFFFITSITTISITIIIVIIIITITLFFMVTFIMISLIFASIIISTAMRTILTITIILIVILITSSSSSLYSLLRLGEKRRAKALESLRLEGETVTPLETVKRRTEKLTKRTVCMLGVPCARLTEVEVENLRLALSSPVEASLFCAIPTCVHWERRWSCNASVSGLRAQSKDAKSEQFFKNTSVKKSWSILLQPFRACCHVTPAASFDASPAELQYQRSSELFGEVPDCRRLKKRIAILTIEVTQLEILGSKHVRECPWRKECPHACTNVHVRIAMLHRSRSMVDPEIVHGHQLAMGKPRSQAPKSPSKVKPKTSKAPSAKSGAKASKKTNAEVPGGDSSLVPFGANFVRQDLRRKAASKGTQTRARNKMYGKDGRMKSKYARVPEPLSTIPVTRRQEKALRFQHYQNAAFQRTSLLKKCSSKREPRSFSSAMTQDLLASIQEEALEEVADERPPDAAGEDISATHQEWLPSKERAAGTYSASDLTTVLQEVFGHEAFRQGQREAILSVLANHRTLLLLATGCGKSLCYQLPAYLLREEGFTLVVSPLVSLMSDQLARLPGCLRGAICSGQQSRDSAREVMRAVRARLVDVLFVSPERLATWSFDGCGLPPIALACIDEAHCVSEWSHNFRPDYFRLHEYLVQSLGARRILALTATATRPTVKSVCDILQLDTVVRSDNTFTVDELMRERNQPTVQRGNLIMDARSVPDADSQVRELVQVLRHDANPAESVIIYVWRRDTADQLAKQLRAYVKGGVCAYHGSMLAEVRSTVQENFMSGKVKVVVATVAFGMGLDKPDIRLVVHFGLPKSIENYIQETGRCSRDGGRGKCVALVNRKDYQAMRWLESGGRGGGTQASVVRRLLVALLGDSTTYKRHLLSEDAVAALGKSEETLETHSSQSEWKPYSLGLHETEAAKEMNCSTTELHSVLAHLCRYGSSHLTLMSSFPTKLKLRFFRTDPAELVEVDPLLRKVLPLAKKTGPVYTVETVKAVATLGGTAAQLSTSLWQAGGDEFSVEKADYGYMLTVRKPVTEAQIDDWAEQISQINVRARESAIEKLDASYIALTRAAEASDRQRVADPDAELPAAHTTLHTLIDAYFAALEDPTLVMAGSVEERRRLLAYALGADFRTSVATPLQARPVLHRQDSGQPQKREAPEAQRLQGVTVTVAVFRLLGDPAWPSLPCEELDAIVRAVAQFLAGVSSVVMPAAKWREHRMWGHLRGSGDFDRLEELVREGVLKFQRTKKPRI</sequence>
<dbReference type="SMART" id="SM00487">
    <property type="entry name" value="DEXDc"/>
    <property type="match status" value="1"/>
</dbReference>
<feature type="region of interest" description="Disordered" evidence="13">
    <location>
        <begin position="675"/>
        <end position="719"/>
    </location>
</feature>
<feature type="domain" description="Helicase C-terminal" evidence="16">
    <location>
        <begin position="1094"/>
        <end position="1247"/>
    </location>
</feature>
<dbReference type="PANTHER" id="PTHR13710:SF108">
    <property type="entry name" value="ATP-DEPENDENT DNA HELICASE Q4"/>
    <property type="match status" value="1"/>
</dbReference>
<protein>
    <recommendedName>
        <fullName evidence="11">DNA 3'-5' helicase</fullName>
        <ecNumber evidence="11">5.6.2.4</ecNumber>
    </recommendedName>
</protein>
<evidence type="ECO:0000256" key="9">
    <source>
        <dbReference type="ARBA" id="ARBA00023242"/>
    </source>
</evidence>
<organism evidence="17 18">
    <name type="scientific">Symbiodinium microadriaticum</name>
    <name type="common">Dinoflagellate</name>
    <name type="synonym">Zooxanthella microadriatica</name>
    <dbReference type="NCBI Taxonomy" id="2951"/>
    <lineage>
        <taxon>Eukaryota</taxon>
        <taxon>Sar</taxon>
        <taxon>Alveolata</taxon>
        <taxon>Dinophyceae</taxon>
        <taxon>Suessiales</taxon>
        <taxon>Symbiodiniaceae</taxon>
        <taxon>Symbiodinium</taxon>
    </lineage>
</organism>
<proteinExistence type="inferred from homology"/>
<dbReference type="NCBIfam" id="TIGR00614">
    <property type="entry name" value="recQ_fam"/>
    <property type="match status" value="1"/>
</dbReference>
<dbReference type="InterPro" id="IPR011545">
    <property type="entry name" value="DEAD/DEAH_box_helicase_dom"/>
</dbReference>
<feature type="domain" description="Helicase ATP-binding" evidence="15">
    <location>
        <begin position="887"/>
        <end position="1056"/>
    </location>
</feature>
<dbReference type="GO" id="GO:0016787">
    <property type="term" value="F:hydrolase activity"/>
    <property type="evidence" value="ECO:0007669"/>
    <property type="project" value="UniProtKB-KW"/>
</dbReference>
<dbReference type="FunFam" id="3.40.50.300:FF:000772">
    <property type="entry name" value="ATP-dependent DNA helicase Q4"/>
    <property type="match status" value="1"/>
</dbReference>
<keyword evidence="5 17" id="KW-0347">Helicase</keyword>
<name>A0A1Q9EFN8_SYMMI</name>
<keyword evidence="14" id="KW-1133">Transmembrane helix</keyword>
<comment type="subcellular location">
    <subcellularLocation>
        <location evidence="1">Nucleus</location>
    </subcellularLocation>
</comment>
<dbReference type="EC" id="5.6.2.4" evidence="11"/>
<dbReference type="SMART" id="SM00490">
    <property type="entry name" value="HELICc"/>
    <property type="match status" value="1"/>
</dbReference>
<evidence type="ECO:0000256" key="6">
    <source>
        <dbReference type="ARBA" id="ARBA00022840"/>
    </source>
</evidence>
<evidence type="ECO:0000313" key="17">
    <source>
        <dbReference type="EMBL" id="OLQ06219.1"/>
    </source>
</evidence>
<evidence type="ECO:0000256" key="10">
    <source>
        <dbReference type="ARBA" id="ARBA00034617"/>
    </source>
</evidence>
<gene>
    <name evidence="17" type="primary">RECQL4</name>
    <name evidence="17" type="ORF">AK812_SmicGene10553</name>
</gene>
<dbReference type="InterPro" id="IPR027417">
    <property type="entry name" value="P-loop_NTPase"/>
</dbReference>
<dbReference type="InterPro" id="IPR004589">
    <property type="entry name" value="DNA_helicase_ATP-dep_RecQ"/>
</dbReference>
<evidence type="ECO:0000256" key="5">
    <source>
        <dbReference type="ARBA" id="ARBA00022806"/>
    </source>
</evidence>
<reference evidence="17 18" key="1">
    <citation type="submission" date="2016-02" db="EMBL/GenBank/DDBJ databases">
        <title>Genome analysis of coral dinoflagellate symbionts highlights evolutionary adaptations to a symbiotic lifestyle.</title>
        <authorList>
            <person name="Aranda M."/>
            <person name="Li Y."/>
            <person name="Liew Y.J."/>
            <person name="Baumgarten S."/>
            <person name="Simakov O."/>
            <person name="Wilson M."/>
            <person name="Piel J."/>
            <person name="Ashoor H."/>
            <person name="Bougouffa S."/>
            <person name="Bajic V.B."/>
            <person name="Ryu T."/>
            <person name="Ravasi T."/>
            <person name="Bayer T."/>
            <person name="Micklem G."/>
            <person name="Kim H."/>
            <person name="Bhak J."/>
            <person name="Lajeunesse T.C."/>
            <person name="Voolstra C.R."/>
        </authorList>
    </citation>
    <scope>NUCLEOTIDE SEQUENCE [LARGE SCALE GENOMIC DNA]</scope>
    <source>
        <strain evidence="17 18">CCMP2467</strain>
    </source>
</reference>
<dbReference type="GO" id="GO:0009378">
    <property type="term" value="F:four-way junction helicase activity"/>
    <property type="evidence" value="ECO:0007669"/>
    <property type="project" value="TreeGrafter"/>
</dbReference>
<evidence type="ECO:0000256" key="2">
    <source>
        <dbReference type="ARBA" id="ARBA00005446"/>
    </source>
</evidence>
<evidence type="ECO:0000256" key="7">
    <source>
        <dbReference type="ARBA" id="ARBA00023125"/>
    </source>
</evidence>
<keyword evidence="8" id="KW-0413">Isomerase</keyword>
<keyword evidence="14" id="KW-0472">Membrane</keyword>
<feature type="transmembrane region" description="Helical" evidence="14">
    <location>
        <begin position="392"/>
        <end position="425"/>
    </location>
</feature>
<evidence type="ECO:0000256" key="12">
    <source>
        <dbReference type="ARBA" id="ARBA00049360"/>
    </source>
</evidence>
<feature type="transmembrane region" description="Helical" evidence="14">
    <location>
        <begin position="432"/>
        <end position="455"/>
    </location>
</feature>
<dbReference type="SUPFAM" id="SSF52540">
    <property type="entry name" value="P-loop containing nucleoside triphosphate hydrolases"/>
    <property type="match status" value="1"/>
</dbReference>
<evidence type="ECO:0000256" key="14">
    <source>
        <dbReference type="SAM" id="Phobius"/>
    </source>
</evidence>
<dbReference type="InterPro" id="IPR014001">
    <property type="entry name" value="Helicase_ATP-bd"/>
</dbReference>
<dbReference type="GO" id="GO:0005694">
    <property type="term" value="C:chromosome"/>
    <property type="evidence" value="ECO:0007669"/>
    <property type="project" value="TreeGrafter"/>
</dbReference>
<evidence type="ECO:0000313" key="18">
    <source>
        <dbReference type="Proteomes" id="UP000186817"/>
    </source>
</evidence>
<accession>A0A1Q9EFN8</accession>
<dbReference type="GO" id="GO:0043138">
    <property type="term" value="F:3'-5' DNA helicase activity"/>
    <property type="evidence" value="ECO:0007669"/>
    <property type="project" value="UniProtKB-EC"/>
</dbReference>
<evidence type="ECO:0000256" key="1">
    <source>
        <dbReference type="ARBA" id="ARBA00004123"/>
    </source>
</evidence>
<keyword evidence="4" id="KW-0378">Hydrolase</keyword>
<dbReference type="OrthoDB" id="10261556at2759"/>
<dbReference type="PROSITE" id="PS51192">
    <property type="entry name" value="HELICASE_ATP_BIND_1"/>
    <property type="match status" value="1"/>
</dbReference>
<dbReference type="Proteomes" id="UP000186817">
    <property type="component" value="Unassembled WGS sequence"/>
</dbReference>
<keyword evidence="18" id="KW-1185">Reference proteome</keyword>
<dbReference type="PROSITE" id="PS51194">
    <property type="entry name" value="HELICASE_CTER"/>
    <property type="match status" value="1"/>
</dbReference>
<keyword evidence="14" id="KW-0812">Transmembrane</keyword>
<feature type="compositionally biased region" description="Basic residues" evidence="13">
    <location>
        <begin position="198"/>
        <end position="221"/>
    </location>
</feature>
<keyword evidence="7" id="KW-0238">DNA-binding</keyword>
<dbReference type="EMBL" id="LSRX01000165">
    <property type="protein sequence ID" value="OLQ06219.1"/>
    <property type="molecule type" value="Genomic_DNA"/>
</dbReference>
<feature type="transmembrane region" description="Helical" evidence="14">
    <location>
        <begin position="297"/>
        <end position="315"/>
    </location>
</feature>
<keyword evidence="6" id="KW-0067">ATP-binding</keyword>
<feature type="transmembrane region" description="Helical" evidence="14">
    <location>
        <begin position="321"/>
        <end position="351"/>
    </location>
</feature>
<evidence type="ECO:0000256" key="11">
    <source>
        <dbReference type="ARBA" id="ARBA00034808"/>
    </source>
</evidence>
<dbReference type="Pfam" id="PF00270">
    <property type="entry name" value="DEAD"/>
    <property type="match status" value="1"/>
</dbReference>
<comment type="caution">
    <text evidence="17">The sequence shown here is derived from an EMBL/GenBank/DDBJ whole genome shotgun (WGS) entry which is preliminary data.</text>
</comment>
<evidence type="ECO:0000256" key="8">
    <source>
        <dbReference type="ARBA" id="ARBA00023235"/>
    </source>
</evidence>
<dbReference type="GO" id="GO:0005634">
    <property type="term" value="C:nucleus"/>
    <property type="evidence" value="ECO:0007669"/>
    <property type="project" value="UniProtKB-SubCell"/>
</dbReference>
<dbReference type="GO" id="GO:0000724">
    <property type="term" value="P:double-strand break repair via homologous recombination"/>
    <property type="evidence" value="ECO:0007669"/>
    <property type="project" value="TreeGrafter"/>
</dbReference>
<evidence type="ECO:0000256" key="4">
    <source>
        <dbReference type="ARBA" id="ARBA00022801"/>
    </source>
</evidence>
<dbReference type="Pfam" id="PF00271">
    <property type="entry name" value="Helicase_C"/>
    <property type="match status" value="1"/>
</dbReference>
<comment type="catalytic activity">
    <reaction evidence="12">
        <text>ATP + H2O = ADP + phosphate + H(+)</text>
        <dbReference type="Rhea" id="RHEA:13065"/>
        <dbReference type="ChEBI" id="CHEBI:15377"/>
        <dbReference type="ChEBI" id="CHEBI:15378"/>
        <dbReference type="ChEBI" id="CHEBI:30616"/>
        <dbReference type="ChEBI" id="CHEBI:43474"/>
        <dbReference type="ChEBI" id="CHEBI:456216"/>
    </reaction>
</comment>
<dbReference type="PANTHER" id="PTHR13710">
    <property type="entry name" value="DNA HELICASE RECQ FAMILY MEMBER"/>
    <property type="match status" value="1"/>
</dbReference>
<keyword evidence="3" id="KW-0547">Nucleotide-binding</keyword>
<evidence type="ECO:0000256" key="13">
    <source>
        <dbReference type="SAM" id="MobiDB-lite"/>
    </source>
</evidence>
<evidence type="ECO:0000259" key="16">
    <source>
        <dbReference type="PROSITE" id="PS51194"/>
    </source>
</evidence>
<keyword evidence="9" id="KW-0539">Nucleus</keyword>
<dbReference type="GO" id="GO:0005524">
    <property type="term" value="F:ATP binding"/>
    <property type="evidence" value="ECO:0007669"/>
    <property type="project" value="UniProtKB-KW"/>
</dbReference>
<comment type="similarity">
    <text evidence="2">Belongs to the helicase family. RecQ subfamily.</text>
</comment>
<feature type="compositionally biased region" description="Low complexity" evidence="13">
    <location>
        <begin position="696"/>
        <end position="706"/>
    </location>
</feature>
<feature type="compositionally biased region" description="Basic and acidic residues" evidence="13">
    <location>
        <begin position="1522"/>
        <end position="1536"/>
    </location>
</feature>
<evidence type="ECO:0000259" key="15">
    <source>
        <dbReference type="PROSITE" id="PS51192"/>
    </source>
</evidence>
<dbReference type="GO" id="GO:0003677">
    <property type="term" value="F:DNA binding"/>
    <property type="evidence" value="ECO:0007669"/>
    <property type="project" value="UniProtKB-KW"/>
</dbReference>
<dbReference type="GO" id="GO:0005737">
    <property type="term" value="C:cytoplasm"/>
    <property type="evidence" value="ECO:0007669"/>
    <property type="project" value="TreeGrafter"/>
</dbReference>
<feature type="region of interest" description="Disordered" evidence="13">
    <location>
        <begin position="1518"/>
        <end position="1537"/>
    </location>
</feature>
<feature type="region of interest" description="Disordered" evidence="13">
    <location>
        <begin position="198"/>
        <end position="235"/>
    </location>
</feature>